<keyword evidence="3" id="KW-1185">Reference proteome</keyword>
<proteinExistence type="predicted"/>
<sequence>MKKLGIIIDSFSGMTKQEALKNNFGYLSLQIELDGKLYEDGNQPFEDILELLGKSSKFMTSLPVYDTMEETIKEFSSKYNHVVYLGISQALSSTAIQAETIAKNYQNVYVVDNKFSGDQLSDVAYYVQDLYEKNENIEEVVKTIKNISEQSQTYIIPKNLDYIIKGGRLTGAKKFIMTKIAMIPILKFDGHVSVSGLKRSTKTAVAKVFEKLVKFAGGINQIKNYSIRLITGNDAEFKNEVLTNANLENITLDSIITTPSAVAVHCGPQAISLSIMPKLK</sequence>
<comment type="caution">
    <text evidence="2">The sequence shown here is derived from an EMBL/GenBank/DDBJ whole genome shotgun (WGS) entry which is preliminary data.</text>
</comment>
<dbReference type="AlphaFoldDB" id="D4XX00"/>
<keyword evidence="1" id="KW-0446">Lipid-binding</keyword>
<protein>
    <submittedName>
        <fullName evidence="2">EDD domain protein, DegV family</fullName>
    </submittedName>
</protein>
<gene>
    <name evidence="2" type="ORF">MALL_0264</name>
</gene>
<dbReference type="Gene3D" id="3.40.50.10170">
    <property type="match status" value="1"/>
</dbReference>
<evidence type="ECO:0000313" key="3">
    <source>
        <dbReference type="Proteomes" id="UP000004757"/>
    </source>
</evidence>
<dbReference type="EMBL" id="ADNC01000027">
    <property type="protein sequence ID" value="EFF41188.1"/>
    <property type="molecule type" value="Genomic_DNA"/>
</dbReference>
<dbReference type="OrthoDB" id="384457at2"/>
<evidence type="ECO:0000313" key="2">
    <source>
        <dbReference type="EMBL" id="EFF41188.1"/>
    </source>
</evidence>
<dbReference type="STRING" id="747682.MALL_0264"/>
<accession>D4XX00</accession>
<dbReference type="NCBIfam" id="TIGR00762">
    <property type="entry name" value="DegV"/>
    <property type="match status" value="1"/>
</dbReference>
<dbReference type="InterPro" id="IPR043168">
    <property type="entry name" value="DegV_C"/>
</dbReference>
<evidence type="ECO:0000256" key="1">
    <source>
        <dbReference type="ARBA" id="ARBA00023121"/>
    </source>
</evidence>
<organism evidence="2 3">
    <name type="scientific">Mycoplasmopsis alligatoris A21JP2</name>
    <dbReference type="NCBI Taxonomy" id="747682"/>
    <lineage>
        <taxon>Bacteria</taxon>
        <taxon>Bacillati</taxon>
        <taxon>Mycoplasmatota</taxon>
        <taxon>Mycoplasmoidales</taxon>
        <taxon>Metamycoplasmataceae</taxon>
        <taxon>Mycoplasmopsis</taxon>
    </lineage>
</organism>
<dbReference type="SUPFAM" id="SSF82549">
    <property type="entry name" value="DAK1/DegV-like"/>
    <property type="match status" value="1"/>
</dbReference>
<dbReference type="Pfam" id="PF02645">
    <property type="entry name" value="DegV"/>
    <property type="match status" value="1"/>
</dbReference>
<dbReference type="PANTHER" id="PTHR33434">
    <property type="entry name" value="DEGV DOMAIN-CONTAINING PROTEIN DR_1986-RELATED"/>
    <property type="match status" value="1"/>
</dbReference>
<name>D4XX00_9BACT</name>
<dbReference type="RefSeq" id="WP_005683806.1">
    <property type="nucleotide sequence ID" value="NZ_ADNC01000027.1"/>
</dbReference>
<dbReference type="Proteomes" id="UP000004757">
    <property type="component" value="Unassembled WGS sequence"/>
</dbReference>
<dbReference type="InterPro" id="IPR003797">
    <property type="entry name" value="DegV"/>
</dbReference>
<dbReference type="PROSITE" id="PS51482">
    <property type="entry name" value="DEGV"/>
    <property type="match status" value="1"/>
</dbReference>
<dbReference type="InterPro" id="IPR050270">
    <property type="entry name" value="DegV_domain_contain"/>
</dbReference>
<reference evidence="2 3" key="1">
    <citation type="submission" date="2010-03" db="EMBL/GenBank/DDBJ databases">
        <authorList>
            <person name="Glass J.I."/>
            <person name="Benders G.A."/>
            <person name="Durkin A.S."/>
            <person name="Farmerie W.G."/>
            <person name="Hlavinka K."/>
            <person name="Hostetler J."/>
            <person name="Jackson J."/>
            <person name="May M.A."/>
            <person name="Miller R.H."/>
            <person name="Paralanov V."/>
            <person name="Radune D."/>
            <person name="Szczypinski B."/>
            <person name="Brown D.R."/>
        </authorList>
    </citation>
    <scope>NUCLEOTIDE SEQUENCE [LARGE SCALE GENOMIC DNA]</scope>
    <source>
        <strain evidence="2 3">A21JP2</strain>
    </source>
</reference>
<dbReference type="PANTHER" id="PTHR33434:SF2">
    <property type="entry name" value="FATTY ACID-BINDING PROTEIN TM_1468"/>
    <property type="match status" value="1"/>
</dbReference>
<dbReference type="Gene3D" id="3.30.1180.10">
    <property type="match status" value="1"/>
</dbReference>
<dbReference type="GO" id="GO:0008289">
    <property type="term" value="F:lipid binding"/>
    <property type="evidence" value="ECO:0007669"/>
    <property type="project" value="UniProtKB-KW"/>
</dbReference>
<dbReference type="eggNOG" id="COG1307">
    <property type="taxonomic scope" value="Bacteria"/>
</dbReference>